<keyword evidence="3" id="KW-0472">Membrane</keyword>
<sequence>MRREADMDDKSDIIIHRSRSYSEKQPGKPNTGIQSEALNGNDANDSDVKTVSCEENTDKNCANSRIGNGYRYDNNHSGNINLSFVSDSMDSATNFTKIPEENVNNSNHYSVISNSVSNDNHVSTESGDVINNNDDVNSKAPDGGWGWLVVLASFLLHAIVDGVSFSMGIFYVVFLDTFQETKSNTSWIGSILTAAMHLIALPAGMMCERFGYRVVSISGSVIATVGFVLSAFAPSIYVLYVTLGVVVGIGFGLMFFPSVVCVQLYFDKKRSLAMGISVCGTGVGTFALAPFVRWLTDIIGWKYTMGVLAGITLTGSSLGMLYKPLRKREADEKADVMEILEGKETELEDNELSFGTKMVHLNETNQESKVGNLTTSFTKKTEDNSLKSTNIFTGLKQEVPEQSISIENERMEHKQMAKIHAEENTASSIDHTLSSALKENSSACCAKCSIDGAVGAIHWSLLRDPAFVVWLSCYFICQLGIIVPFTFIPDSAISRNIGAPEAAFLISIIGIVNTVTRLVTGIVADRKFIRHHRLQLLAFSVFIGGVALIVNPFCNTYATLAVDVVFTGISLGSFILLMPVVLRDLFGLEKMNSSIGFTLVIVGISTMQVPFLGWLTDVTGSYDITYYVTGGALVICSFVQAMLRRFQKKTYHPKCAVPEMTEDTRL</sequence>
<feature type="transmembrane region" description="Helical" evidence="3">
    <location>
        <begin position="303"/>
        <end position="322"/>
    </location>
</feature>
<dbReference type="PROSITE" id="PS50850">
    <property type="entry name" value="MFS"/>
    <property type="match status" value="1"/>
</dbReference>
<dbReference type="KEGG" id="lak:106169688"/>
<reference evidence="6" key="1">
    <citation type="submission" date="2025-08" db="UniProtKB">
        <authorList>
            <consortium name="RefSeq"/>
        </authorList>
    </citation>
    <scope>IDENTIFICATION</scope>
    <source>
        <tissue evidence="6">Gonads</tissue>
    </source>
</reference>
<keyword evidence="3" id="KW-1133">Transmembrane helix</keyword>
<comment type="subcellular location">
    <subcellularLocation>
        <location evidence="1">Membrane</location>
        <topology evidence="1">Multi-pass membrane protein</topology>
    </subcellularLocation>
</comment>
<feature type="compositionally biased region" description="Polar residues" evidence="2">
    <location>
        <begin position="31"/>
        <end position="43"/>
    </location>
</feature>
<feature type="compositionally biased region" description="Basic and acidic residues" evidence="2">
    <location>
        <begin position="1"/>
        <end position="26"/>
    </location>
</feature>
<accession>A0A1S3J4G1</accession>
<dbReference type="Gene3D" id="1.20.1250.20">
    <property type="entry name" value="MFS general substrate transporter like domains"/>
    <property type="match status" value="2"/>
</dbReference>
<dbReference type="OrthoDB" id="6499973at2759"/>
<dbReference type="CDD" id="cd17352">
    <property type="entry name" value="MFS_MCT_SLC16"/>
    <property type="match status" value="1"/>
</dbReference>
<evidence type="ECO:0000259" key="4">
    <source>
        <dbReference type="PROSITE" id="PS50850"/>
    </source>
</evidence>
<dbReference type="InParanoid" id="A0A1S3J4G1"/>
<organism evidence="5 6">
    <name type="scientific">Lingula anatina</name>
    <name type="common">Brachiopod</name>
    <name type="synonym">Lingula unguis</name>
    <dbReference type="NCBI Taxonomy" id="7574"/>
    <lineage>
        <taxon>Eukaryota</taxon>
        <taxon>Metazoa</taxon>
        <taxon>Spiralia</taxon>
        <taxon>Lophotrochozoa</taxon>
        <taxon>Brachiopoda</taxon>
        <taxon>Linguliformea</taxon>
        <taxon>Lingulata</taxon>
        <taxon>Lingulida</taxon>
        <taxon>Linguloidea</taxon>
        <taxon>Lingulidae</taxon>
        <taxon>Lingula</taxon>
    </lineage>
</organism>
<feature type="transmembrane region" description="Helical" evidence="3">
    <location>
        <begin position="594"/>
        <end position="612"/>
    </location>
</feature>
<evidence type="ECO:0000256" key="2">
    <source>
        <dbReference type="SAM" id="MobiDB-lite"/>
    </source>
</evidence>
<keyword evidence="5" id="KW-1185">Reference proteome</keyword>
<dbReference type="RefSeq" id="XP_013404729.1">
    <property type="nucleotide sequence ID" value="XM_013549275.1"/>
</dbReference>
<dbReference type="InterPro" id="IPR020846">
    <property type="entry name" value="MFS_dom"/>
</dbReference>
<dbReference type="InterPro" id="IPR050327">
    <property type="entry name" value="Proton-linked_MCT"/>
</dbReference>
<dbReference type="PANTHER" id="PTHR11360:SF284">
    <property type="entry name" value="EG:103B4.3 PROTEIN-RELATED"/>
    <property type="match status" value="1"/>
</dbReference>
<dbReference type="Proteomes" id="UP000085678">
    <property type="component" value="Unplaced"/>
</dbReference>
<feature type="transmembrane region" description="Helical" evidence="3">
    <location>
        <begin position="214"/>
        <end position="233"/>
    </location>
</feature>
<feature type="transmembrane region" description="Helical" evidence="3">
    <location>
        <begin position="272"/>
        <end position="291"/>
    </location>
</feature>
<dbReference type="AlphaFoldDB" id="A0A1S3J4G1"/>
<evidence type="ECO:0000256" key="3">
    <source>
        <dbReference type="SAM" id="Phobius"/>
    </source>
</evidence>
<feature type="transmembrane region" description="Helical" evidence="3">
    <location>
        <begin position="239"/>
        <end position="265"/>
    </location>
</feature>
<feature type="transmembrane region" description="Helical" evidence="3">
    <location>
        <begin position="502"/>
        <end position="524"/>
    </location>
</feature>
<dbReference type="InterPro" id="IPR036259">
    <property type="entry name" value="MFS_trans_sf"/>
</dbReference>
<gene>
    <name evidence="6" type="primary">LOC106169688</name>
</gene>
<protein>
    <submittedName>
        <fullName evidence="6">Monocarboxylate transporter 12</fullName>
    </submittedName>
</protein>
<dbReference type="GeneID" id="106169688"/>
<dbReference type="SUPFAM" id="SSF103473">
    <property type="entry name" value="MFS general substrate transporter"/>
    <property type="match status" value="1"/>
</dbReference>
<feature type="transmembrane region" description="Helical" evidence="3">
    <location>
        <begin position="536"/>
        <end position="558"/>
    </location>
</feature>
<feature type="domain" description="Major facilitator superfamily (MFS) profile" evidence="4">
    <location>
        <begin position="146"/>
        <end position="648"/>
    </location>
</feature>
<feature type="transmembrane region" description="Helical" evidence="3">
    <location>
        <begin position="147"/>
        <end position="174"/>
    </location>
</feature>
<dbReference type="GO" id="GO:0008028">
    <property type="term" value="F:monocarboxylic acid transmembrane transporter activity"/>
    <property type="evidence" value="ECO:0007669"/>
    <property type="project" value="TreeGrafter"/>
</dbReference>
<evidence type="ECO:0000313" key="6">
    <source>
        <dbReference type="RefSeq" id="XP_013404729.1"/>
    </source>
</evidence>
<name>A0A1S3J4G1_LINAN</name>
<evidence type="ECO:0000256" key="1">
    <source>
        <dbReference type="ARBA" id="ARBA00004141"/>
    </source>
</evidence>
<proteinExistence type="predicted"/>
<feature type="region of interest" description="Disordered" evidence="2">
    <location>
        <begin position="1"/>
        <end position="48"/>
    </location>
</feature>
<dbReference type="GO" id="GO:0016020">
    <property type="term" value="C:membrane"/>
    <property type="evidence" value="ECO:0007669"/>
    <property type="project" value="UniProtKB-SubCell"/>
</dbReference>
<dbReference type="PANTHER" id="PTHR11360">
    <property type="entry name" value="MONOCARBOXYLATE TRANSPORTER"/>
    <property type="match status" value="1"/>
</dbReference>
<feature type="transmembrane region" description="Helical" evidence="3">
    <location>
        <begin position="564"/>
        <end position="582"/>
    </location>
</feature>
<keyword evidence="3" id="KW-0812">Transmembrane</keyword>
<feature type="transmembrane region" description="Helical" evidence="3">
    <location>
        <begin position="186"/>
        <end position="207"/>
    </location>
</feature>
<evidence type="ECO:0000313" key="5">
    <source>
        <dbReference type="Proteomes" id="UP000085678"/>
    </source>
</evidence>
<feature type="transmembrane region" description="Helical" evidence="3">
    <location>
        <begin position="467"/>
        <end position="487"/>
    </location>
</feature>
<dbReference type="InterPro" id="IPR011701">
    <property type="entry name" value="MFS"/>
</dbReference>
<dbReference type="Pfam" id="PF07690">
    <property type="entry name" value="MFS_1"/>
    <property type="match status" value="1"/>
</dbReference>
<feature type="transmembrane region" description="Helical" evidence="3">
    <location>
        <begin position="624"/>
        <end position="643"/>
    </location>
</feature>